<dbReference type="SMART" id="SM00219">
    <property type="entry name" value="TyrKc"/>
    <property type="match status" value="1"/>
</dbReference>
<accession>A0A1V9YMT3</accession>
<dbReference type="EMBL" id="JNBR01001471">
    <property type="protein sequence ID" value="OQR87011.1"/>
    <property type="molecule type" value="Genomic_DNA"/>
</dbReference>
<keyword evidence="1" id="KW-1133">Transmembrane helix</keyword>
<evidence type="ECO:0000256" key="2">
    <source>
        <dbReference type="SAM" id="SignalP"/>
    </source>
</evidence>
<dbReference type="PANTHER" id="PTHR44329:SF214">
    <property type="entry name" value="PROTEIN KINASE DOMAIN-CONTAINING PROTEIN"/>
    <property type="match status" value="1"/>
</dbReference>
<organism evidence="4 5">
    <name type="scientific">Achlya hypogyna</name>
    <name type="common">Oomycete</name>
    <name type="synonym">Protoachlya hypogyna</name>
    <dbReference type="NCBI Taxonomy" id="1202772"/>
    <lineage>
        <taxon>Eukaryota</taxon>
        <taxon>Sar</taxon>
        <taxon>Stramenopiles</taxon>
        <taxon>Oomycota</taxon>
        <taxon>Saprolegniomycetes</taxon>
        <taxon>Saprolegniales</taxon>
        <taxon>Achlyaceae</taxon>
        <taxon>Achlya</taxon>
    </lineage>
</organism>
<keyword evidence="1" id="KW-0472">Membrane</keyword>
<proteinExistence type="predicted"/>
<dbReference type="SUPFAM" id="SSF52058">
    <property type="entry name" value="L domain-like"/>
    <property type="match status" value="1"/>
</dbReference>
<dbReference type="OrthoDB" id="71898at2759"/>
<feature type="domain" description="Protein kinase" evidence="3">
    <location>
        <begin position="350"/>
        <end position="594"/>
    </location>
</feature>
<evidence type="ECO:0000313" key="5">
    <source>
        <dbReference type="Proteomes" id="UP000243579"/>
    </source>
</evidence>
<dbReference type="GO" id="GO:0005524">
    <property type="term" value="F:ATP binding"/>
    <property type="evidence" value="ECO:0007669"/>
    <property type="project" value="InterPro"/>
</dbReference>
<dbReference type="GO" id="GO:0004713">
    <property type="term" value="F:protein tyrosine kinase activity"/>
    <property type="evidence" value="ECO:0007669"/>
    <property type="project" value="InterPro"/>
</dbReference>
<dbReference type="SUPFAM" id="SSF56112">
    <property type="entry name" value="Protein kinase-like (PK-like)"/>
    <property type="match status" value="1"/>
</dbReference>
<evidence type="ECO:0000313" key="4">
    <source>
        <dbReference type="EMBL" id="OQR87011.1"/>
    </source>
</evidence>
<dbReference type="InterPro" id="IPR011009">
    <property type="entry name" value="Kinase-like_dom_sf"/>
</dbReference>
<dbReference type="InterPro" id="IPR051681">
    <property type="entry name" value="Ser/Thr_Kinases-Pseudokinases"/>
</dbReference>
<dbReference type="AlphaFoldDB" id="A0A1V9YMT3"/>
<dbReference type="Pfam" id="PF07714">
    <property type="entry name" value="PK_Tyr_Ser-Thr"/>
    <property type="match status" value="1"/>
</dbReference>
<feature type="chain" id="PRO_5012980806" evidence="2">
    <location>
        <begin position="17"/>
        <end position="594"/>
    </location>
</feature>
<gene>
    <name evidence="4" type="ORF">ACHHYP_09612</name>
</gene>
<dbReference type="InterPro" id="IPR000719">
    <property type="entry name" value="Prot_kinase_dom"/>
</dbReference>
<dbReference type="Gene3D" id="1.10.510.10">
    <property type="entry name" value="Transferase(Phosphotransferase) domain 1"/>
    <property type="match status" value="1"/>
</dbReference>
<evidence type="ECO:0000256" key="1">
    <source>
        <dbReference type="SAM" id="Phobius"/>
    </source>
</evidence>
<keyword evidence="1" id="KW-0812">Transmembrane</keyword>
<keyword evidence="4" id="KW-0808">Transferase</keyword>
<comment type="caution">
    <text evidence="4">The sequence shown here is derived from an EMBL/GenBank/DDBJ whole genome shotgun (WGS) entry which is preliminary data.</text>
</comment>
<dbReference type="PANTHER" id="PTHR44329">
    <property type="entry name" value="SERINE/THREONINE-PROTEIN KINASE TNNI3K-RELATED"/>
    <property type="match status" value="1"/>
</dbReference>
<dbReference type="PROSITE" id="PS50011">
    <property type="entry name" value="PROTEIN_KINASE_DOM"/>
    <property type="match status" value="1"/>
</dbReference>
<dbReference type="Proteomes" id="UP000243579">
    <property type="component" value="Unassembled WGS sequence"/>
</dbReference>
<keyword evidence="5" id="KW-1185">Reference proteome</keyword>
<dbReference type="Gene3D" id="3.80.10.10">
    <property type="entry name" value="Ribonuclease Inhibitor"/>
    <property type="match status" value="1"/>
</dbReference>
<name>A0A1V9YMT3_ACHHY</name>
<protein>
    <submittedName>
        <fullName evidence="4">Protein kinase</fullName>
    </submittedName>
</protein>
<reference evidence="4 5" key="1">
    <citation type="journal article" date="2014" name="Genome Biol. Evol.">
        <title>The secreted proteins of Achlya hypogyna and Thraustotheca clavata identify the ancestral oomycete secretome and reveal gene acquisitions by horizontal gene transfer.</title>
        <authorList>
            <person name="Misner I."/>
            <person name="Blouin N."/>
            <person name="Leonard G."/>
            <person name="Richards T.A."/>
            <person name="Lane C.E."/>
        </authorList>
    </citation>
    <scope>NUCLEOTIDE SEQUENCE [LARGE SCALE GENOMIC DNA]</scope>
    <source>
        <strain evidence="4 5">ATCC 48635</strain>
    </source>
</reference>
<dbReference type="InterPro" id="IPR001245">
    <property type="entry name" value="Ser-Thr/Tyr_kinase_cat_dom"/>
</dbReference>
<keyword evidence="2" id="KW-0732">Signal</keyword>
<feature type="transmembrane region" description="Helical" evidence="1">
    <location>
        <begin position="262"/>
        <end position="282"/>
    </location>
</feature>
<sequence length="594" mass="63936">MLRGLLLAAVASQSLALTTFYGACPSNPASPCVLFANASVETVAVDANNACVITGAGIDYVSSLPATSTTMLLRISCLINLASNNITGFGKQTSSVSSVWPQHSNGDSSVTLLSDNLLPSLNELPSLPALRTLDLSFNEVRRLDSNTDFQGLSQLYKYRESFHTHSQVRNQISVISNPTFPPALKYLDLSGNPISVFDVTYETYNVLANMPDLVLDKFMLSSCSGQLVMLRTAIVCVTNIPNTAALRSTTSPIHPYLKLSRMYGPIFVIFSSVMVLMLVYFIGRRIFLGPQTPTDRTLRATCLSSNYSRMEDDPVEYRISLSMELDTSELTAALKTDPELRAFRLPLHEVKKLKLVAASTVYTTYVAQHLSGKADAKVLTPCASAETTLARLGGLVAEVQLLARLAHPKIVALVGYAASPSLLDLTVVTEFMSFGSLAAVLREPALAATLQWTADSVRMVPKLQVVADVAAALAYLHGLPRPVLHNAVSTETVLVSSKWEAKLGNFTHASYADDTSAVLPSPVPVEAPEVARGESRSPASDIYQLGRLMQELDSASESSTMPAAVQAIVAQCLDNSAVHRPSAEEVLFVLNSCL</sequence>
<dbReference type="InterPro" id="IPR032675">
    <property type="entry name" value="LRR_dom_sf"/>
</dbReference>
<dbReference type="STRING" id="1202772.A0A1V9YMT3"/>
<dbReference type="GO" id="GO:0004674">
    <property type="term" value="F:protein serine/threonine kinase activity"/>
    <property type="evidence" value="ECO:0007669"/>
    <property type="project" value="TreeGrafter"/>
</dbReference>
<keyword evidence="4" id="KW-0418">Kinase</keyword>
<feature type="signal peptide" evidence="2">
    <location>
        <begin position="1"/>
        <end position="16"/>
    </location>
</feature>
<dbReference type="InterPro" id="IPR020635">
    <property type="entry name" value="Tyr_kinase_cat_dom"/>
</dbReference>
<evidence type="ECO:0000259" key="3">
    <source>
        <dbReference type="PROSITE" id="PS50011"/>
    </source>
</evidence>